<proteinExistence type="predicted"/>
<reference evidence="2 3" key="1">
    <citation type="submission" date="2012-08" db="EMBL/GenBank/DDBJ databases">
        <authorList>
            <person name="Gan P.H.P."/>
            <person name="Ikeda K."/>
            <person name="Irieda H."/>
            <person name="Narusaka M."/>
            <person name="O'Connell R.J."/>
            <person name="Narusaka Y."/>
            <person name="Takano Y."/>
            <person name="Kubo Y."/>
            <person name="Shirasu K."/>
        </authorList>
    </citation>
    <scope>NUCLEOTIDE SEQUENCE [LARGE SCALE GENOMIC DNA]</scope>
    <source>
        <strain evidence="2 3">Nara gc5</strain>
    </source>
</reference>
<comment type="caution">
    <text evidence="2">The sequence shown here is derived from an EMBL/GenBank/DDBJ whole genome shotgun (WGS) entry which is preliminary data.</text>
</comment>
<dbReference type="Pfam" id="PF00651">
    <property type="entry name" value="BTB"/>
    <property type="match status" value="1"/>
</dbReference>
<dbReference type="Gene3D" id="3.30.710.10">
    <property type="entry name" value="Potassium Channel Kv1.1, Chain A"/>
    <property type="match status" value="1"/>
</dbReference>
<dbReference type="CDD" id="cd18186">
    <property type="entry name" value="BTB_POZ_ZBTB_KLHL-like"/>
    <property type="match status" value="1"/>
</dbReference>
<evidence type="ECO:0000313" key="2">
    <source>
        <dbReference type="EMBL" id="KAF4475548.1"/>
    </source>
</evidence>
<dbReference type="AlphaFoldDB" id="A0A7J6IGK4"/>
<organism evidence="2 3">
    <name type="scientific">Colletotrichum fructicola (strain Nara gc5)</name>
    <name type="common">Anthracnose fungus</name>
    <name type="synonym">Colletotrichum gloeosporioides (strain Nara gc5)</name>
    <dbReference type="NCBI Taxonomy" id="1213859"/>
    <lineage>
        <taxon>Eukaryota</taxon>
        <taxon>Fungi</taxon>
        <taxon>Dikarya</taxon>
        <taxon>Ascomycota</taxon>
        <taxon>Pezizomycotina</taxon>
        <taxon>Sordariomycetes</taxon>
        <taxon>Hypocreomycetidae</taxon>
        <taxon>Glomerellales</taxon>
        <taxon>Glomerellaceae</taxon>
        <taxon>Colletotrichum</taxon>
        <taxon>Colletotrichum gloeosporioides species complex</taxon>
    </lineage>
</organism>
<dbReference type="InParanoid" id="A0A7J6IGK4"/>
<accession>A0A7J6IGK4</accession>
<dbReference type="OrthoDB" id="6359816at2759"/>
<dbReference type="InterPro" id="IPR011333">
    <property type="entry name" value="SKP1/BTB/POZ_sf"/>
</dbReference>
<protein>
    <recommendedName>
        <fullName evidence="1">BTB domain-containing protein</fullName>
    </recommendedName>
</protein>
<keyword evidence="3" id="KW-1185">Reference proteome</keyword>
<dbReference type="EMBL" id="ANPB02000010">
    <property type="protein sequence ID" value="KAF4475548.1"/>
    <property type="molecule type" value="Genomic_DNA"/>
</dbReference>
<evidence type="ECO:0000259" key="1">
    <source>
        <dbReference type="Pfam" id="PF00651"/>
    </source>
</evidence>
<reference evidence="2 3" key="2">
    <citation type="submission" date="2020-04" db="EMBL/GenBank/DDBJ databases">
        <title>Genome sequencing and assembly of multiple isolates from the Colletotrichum gloeosporioides species complex.</title>
        <authorList>
            <person name="Gan P."/>
            <person name="Shirasu K."/>
        </authorList>
    </citation>
    <scope>NUCLEOTIDE SEQUENCE [LARGE SCALE GENOMIC DNA]</scope>
    <source>
        <strain evidence="2 3">Nara gc5</strain>
    </source>
</reference>
<name>A0A7J6IGK4_COLFN</name>
<feature type="domain" description="BTB" evidence="1">
    <location>
        <begin position="127"/>
        <end position="238"/>
    </location>
</feature>
<gene>
    <name evidence="2" type="ORF">CGGC5_v015986</name>
</gene>
<sequence>MTRKTKQNATVYAEPSKSERIRVYRDLDCRAIFSEFDNSRLRKRKAIESVVRKRNLWVPSFSTERLVTVIQSLQKDSILGNSDCARRAFPELFCPQESTPPVTVSAPAQITMASASPSQEDLFRSLKGLYETGVYSDLTISSVTKSYSVHRAIVCPRSDFLTRACRSSLKEAADGAISLPDDEPLVIDMMIHISQSPKLEDTNSTHISCLLLHAKVYAAAEKYAIGGLKDLAVAKLKTTAIQDWDPTAFLDAASEAYTSTIDTDRGLRDAVIEVFRAQDLLYKDKAKVVVERLGPLGYDLCICIGEEIRLYIRERNSAGSTGWPPVASMANPLYGGSIGYREECNVTNLIDVQTAPKTGANSEGQIEKWADIRTSQEFARQSTTIRPAACDTQLARETYTQENIAANPDN</sequence>
<dbReference type="Proteomes" id="UP000011096">
    <property type="component" value="Unassembled WGS sequence"/>
</dbReference>
<dbReference type="RefSeq" id="XP_066007312.1">
    <property type="nucleotide sequence ID" value="XM_066153382.1"/>
</dbReference>
<dbReference type="InterPro" id="IPR000210">
    <property type="entry name" value="BTB/POZ_dom"/>
</dbReference>
<evidence type="ECO:0000313" key="3">
    <source>
        <dbReference type="Proteomes" id="UP000011096"/>
    </source>
</evidence>
<dbReference type="PANTHER" id="PTHR47843">
    <property type="entry name" value="BTB DOMAIN-CONTAINING PROTEIN-RELATED"/>
    <property type="match status" value="1"/>
</dbReference>
<dbReference type="SUPFAM" id="SSF54695">
    <property type="entry name" value="POZ domain"/>
    <property type="match status" value="1"/>
</dbReference>
<dbReference type="PANTHER" id="PTHR47843:SF5">
    <property type="entry name" value="BTB_POZ DOMAIN PROTEIN"/>
    <property type="match status" value="1"/>
</dbReference>
<dbReference type="GeneID" id="90980473"/>